<dbReference type="InterPro" id="IPR003607">
    <property type="entry name" value="HD/PDEase_dom"/>
</dbReference>
<dbReference type="InterPro" id="IPR026875">
    <property type="entry name" value="PHydrolase_assoc_dom"/>
</dbReference>
<evidence type="ECO:0000256" key="1">
    <source>
        <dbReference type="ARBA" id="ARBA00022801"/>
    </source>
</evidence>
<dbReference type="NCBIfam" id="TIGR01353">
    <property type="entry name" value="dGTP_triPase"/>
    <property type="match status" value="1"/>
</dbReference>
<dbReference type="EMBL" id="CP106831">
    <property type="protein sequence ID" value="WIH97035.1"/>
    <property type="molecule type" value="Genomic_DNA"/>
</dbReference>
<dbReference type="Gene3D" id="1.10.3410.10">
    <property type="entry name" value="putative deoxyguanosinetriphosphate triphosphohydrolase like domain"/>
    <property type="match status" value="1"/>
</dbReference>
<feature type="compositionally biased region" description="Polar residues" evidence="2">
    <location>
        <begin position="7"/>
        <end position="18"/>
    </location>
</feature>
<dbReference type="Pfam" id="PF13286">
    <property type="entry name" value="HD_assoc"/>
    <property type="match status" value="1"/>
</dbReference>
<name>A0ABY8V8F6_9FLAO</name>
<dbReference type="PANTHER" id="PTHR11373:SF32">
    <property type="entry name" value="DEOXYGUANOSINETRIPHOSPHATE TRIPHOSPHOHYDROLASE"/>
    <property type="match status" value="1"/>
</dbReference>
<keyword evidence="5" id="KW-1185">Reference proteome</keyword>
<evidence type="ECO:0000313" key="4">
    <source>
        <dbReference type="EMBL" id="WIH97035.1"/>
    </source>
</evidence>
<dbReference type="Proteomes" id="UP001223501">
    <property type="component" value="Chromosome"/>
</dbReference>
<dbReference type="PANTHER" id="PTHR11373">
    <property type="entry name" value="DEOXYNUCLEOSIDE TRIPHOSPHATE TRIPHOSPHOHYDROLASE"/>
    <property type="match status" value="1"/>
</dbReference>
<evidence type="ECO:0000256" key="2">
    <source>
        <dbReference type="SAM" id="MobiDB-lite"/>
    </source>
</evidence>
<evidence type="ECO:0000259" key="3">
    <source>
        <dbReference type="SMART" id="SM00471"/>
    </source>
</evidence>
<organism evidence="4 5">
    <name type="scientific">Empedobacter falsenii</name>
    <dbReference type="NCBI Taxonomy" id="343874"/>
    <lineage>
        <taxon>Bacteria</taxon>
        <taxon>Pseudomonadati</taxon>
        <taxon>Bacteroidota</taxon>
        <taxon>Flavobacteriia</taxon>
        <taxon>Flavobacteriales</taxon>
        <taxon>Weeksellaceae</taxon>
        <taxon>Empedobacter</taxon>
    </lineage>
</organism>
<accession>A0ABY8V8F6</accession>
<keyword evidence="1" id="KW-0378">Hydrolase</keyword>
<gene>
    <name evidence="4" type="primary">dgt</name>
    <name evidence="4" type="ORF">OBA43_12405</name>
</gene>
<dbReference type="Gene3D" id="1.10.3210.10">
    <property type="entry name" value="Hypothetical protein af1432"/>
    <property type="match status" value="1"/>
</dbReference>
<feature type="region of interest" description="Disordered" evidence="2">
    <location>
        <begin position="1"/>
        <end position="22"/>
    </location>
</feature>
<dbReference type="SUPFAM" id="SSF109604">
    <property type="entry name" value="HD-domain/PDEase-like"/>
    <property type="match status" value="1"/>
</dbReference>
<proteinExistence type="predicted"/>
<dbReference type="InterPro" id="IPR023293">
    <property type="entry name" value="dGTP_triP_hydro_central_sf"/>
</dbReference>
<dbReference type="InterPro" id="IPR006674">
    <property type="entry name" value="HD_domain"/>
</dbReference>
<sequence>MELLNHIYTNQRSNTNDTSDARSAYQRDYDRIIFSSAFRRLQNKTQVFPLPGSVFVHNRLTHSLEVSSVGRSMGNLVGKFVSENYDLTNESHEFYNYSIHDVISAACLCHDIGNPAFGHSGEDAIASYFDRHEVELKQYFTEAEWTDLINFEGNANAIRILTQQQNGKSEGGLRLTYSTLAAIAKYPCESVAKDKSQLHRKKFGFFQAQKEAFRTIAEKTNMILEQDSPIIYKRHPFVWLVEAADDICYSIIDVEDSQRLGIIDHDKCRKLFLNLVESLDPSQIDKTKNTLKSISDKNDRIAYLRAKSINLLTQKSVEVYQNNFDQIVKGEFKTALLDVIKNETEQVTKRVLDEIQRFSIENIYNHRSVLEIENAGYNVMSELLSQFIPPILKDEKERKTFEKKALRLVPTQFLYEKGTKYQKVMGILDYVSGMTDNYATELYRRIKGIEIGMTI</sequence>
<dbReference type="CDD" id="cd00077">
    <property type="entry name" value="HDc"/>
    <property type="match status" value="1"/>
</dbReference>
<dbReference type="SMART" id="SM00471">
    <property type="entry name" value="HDc"/>
    <property type="match status" value="1"/>
</dbReference>
<evidence type="ECO:0000313" key="5">
    <source>
        <dbReference type="Proteomes" id="UP001223501"/>
    </source>
</evidence>
<dbReference type="RefSeq" id="WP_284583342.1">
    <property type="nucleotide sequence ID" value="NZ_CP106831.1"/>
</dbReference>
<dbReference type="InterPro" id="IPR027432">
    <property type="entry name" value="dGTP_triphosphohydrolase_C"/>
</dbReference>
<dbReference type="Gene3D" id="1.10.3550.10">
    <property type="entry name" value="eoxyguanosinetriphosphate triphosphohydrolase domain-like"/>
    <property type="match status" value="1"/>
</dbReference>
<dbReference type="InterPro" id="IPR050135">
    <property type="entry name" value="dGTPase-like"/>
</dbReference>
<dbReference type="InterPro" id="IPR006261">
    <property type="entry name" value="dGTPase"/>
</dbReference>
<dbReference type="Pfam" id="PF01966">
    <property type="entry name" value="HD"/>
    <property type="match status" value="1"/>
</dbReference>
<feature type="domain" description="HD/PDEase" evidence="3">
    <location>
        <begin position="55"/>
        <end position="259"/>
    </location>
</feature>
<protein>
    <submittedName>
        <fullName evidence="4">DNTP triphosphohydrolase</fullName>
    </submittedName>
</protein>
<reference evidence="4 5" key="1">
    <citation type="submission" date="2022-09" db="EMBL/GenBank/DDBJ databases">
        <title>Whole genome sequencing analysis of tet(X)-positive Empedobacter falsenii YWS9-3.</title>
        <authorList>
            <person name="Chen C."/>
            <person name="Lv Y.-L."/>
        </authorList>
    </citation>
    <scope>NUCLEOTIDE SEQUENCE [LARGE SCALE GENOMIC DNA]</scope>
    <source>
        <strain evidence="4 5">YWS9-3_T</strain>
    </source>
</reference>